<keyword evidence="4" id="KW-1185">Reference proteome</keyword>
<feature type="compositionally biased region" description="Polar residues" evidence="1">
    <location>
        <begin position="198"/>
        <end position="215"/>
    </location>
</feature>
<evidence type="ECO:0000256" key="1">
    <source>
        <dbReference type="SAM" id="MobiDB-lite"/>
    </source>
</evidence>
<dbReference type="Proteomes" id="UP000653076">
    <property type="component" value="Unassembled WGS sequence"/>
</dbReference>
<feature type="domain" description="N-acetyltransferase" evidence="2">
    <location>
        <begin position="107"/>
        <end position="190"/>
    </location>
</feature>
<protein>
    <recommendedName>
        <fullName evidence="2">N-acetyltransferase domain-containing protein</fullName>
    </recommendedName>
</protein>
<dbReference type="InterPro" id="IPR016181">
    <property type="entry name" value="Acyl_CoA_acyltransferase"/>
</dbReference>
<comment type="caution">
    <text evidence="3">The sequence shown here is derived from an EMBL/GenBank/DDBJ whole genome shotgun (WGS) entry which is preliminary data.</text>
</comment>
<dbReference type="Pfam" id="PF13673">
    <property type="entry name" value="Acetyltransf_10"/>
    <property type="match status" value="1"/>
</dbReference>
<evidence type="ECO:0000259" key="2">
    <source>
        <dbReference type="Pfam" id="PF13673"/>
    </source>
</evidence>
<dbReference type="InterPro" id="IPR000182">
    <property type="entry name" value="GNAT_dom"/>
</dbReference>
<accession>A0ABQ4JJ51</accession>
<name>A0ABQ4JJ51_9ACTN</name>
<evidence type="ECO:0000313" key="4">
    <source>
        <dbReference type="Proteomes" id="UP000653076"/>
    </source>
</evidence>
<dbReference type="Gene3D" id="3.40.630.30">
    <property type="match status" value="1"/>
</dbReference>
<evidence type="ECO:0000313" key="3">
    <source>
        <dbReference type="EMBL" id="GIJ30380.1"/>
    </source>
</evidence>
<gene>
    <name evidence="3" type="ORF">Vqi01_55420</name>
</gene>
<proteinExistence type="predicted"/>
<dbReference type="SUPFAM" id="SSF55729">
    <property type="entry name" value="Acyl-CoA N-acyltransferases (Nat)"/>
    <property type="match status" value="1"/>
</dbReference>
<feature type="region of interest" description="Disordered" evidence="1">
    <location>
        <begin position="192"/>
        <end position="215"/>
    </location>
</feature>
<sequence>MTHRIRAARWVEKEHVAAVIAEALQPTPIAAWLVPDQEQRGRVLTDVAAIWVEHAMFYGDVHVTSDLTAATVCFHRYRPLPPPASYTTRLATAAGPHADNFLALDDIIASRQPTEAHYHLACLAVRPPHQRTGLGRTLMHHLRSRLDLIELPSWTLTLPTGRHLLAQAGYTADHHAIVRPADGVTLQPMTRRCGQRGETATTAHRPTSSRQNFRV</sequence>
<dbReference type="EMBL" id="BOPC01000109">
    <property type="protein sequence ID" value="GIJ30380.1"/>
    <property type="molecule type" value="Genomic_DNA"/>
</dbReference>
<dbReference type="RefSeq" id="WP_239098718.1">
    <property type="nucleotide sequence ID" value="NZ_BOPC01000109.1"/>
</dbReference>
<organism evidence="3 4">
    <name type="scientific">Micromonospora qiuiae</name>
    <dbReference type="NCBI Taxonomy" id="502268"/>
    <lineage>
        <taxon>Bacteria</taxon>
        <taxon>Bacillati</taxon>
        <taxon>Actinomycetota</taxon>
        <taxon>Actinomycetes</taxon>
        <taxon>Micromonosporales</taxon>
        <taxon>Micromonosporaceae</taxon>
        <taxon>Micromonospora</taxon>
    </lineage>
</organism>
<dbReference type="CDD" id="cd04301">
    <property type="entry name" value="NAT_SF"/>
    <property type="match status" value="1"/>
</dbReference>
<reference evidence="3 4" key="1">
    <citation type="submission" date="2021-01" db="EMBL/GenBank/DDBJ databases">
        <title>Whole genome shotgun sequence of Verrucosispora qiuiae NBRC 106684.</title>
        <authorList>
            <person name="Komaki H."/>
            <person name="Tamura T."/>
        </authorList>
    </citation>
    <scope>NUCLEOTIDE SEQUENCE [LARGE SCALE GENOMIC DNA]</scope>
    <source>
        <strain evidence="3 4">NBRC 106684</strain>
    </source>
</reference>